<reference evidence="2 3" key="1">
    <citation type="submission" date="2024-04" db="EMBL/GenBank/DDBJ databases">
        <title>Defined microbial consortia suppress multidrug-resistant proinflammatory Enterobacteriaceae via ecological control.</title>
        <authorList>
            <person name="Furuichi M."/>
            <person name="Kawaguchi T."/>
            <person name="Pust M."/>
            <person name="Yasuma K."/>
            <person name="Plichta D."/>
            <person name="Hasegawa N."/>
            <person name="Ohya T."/>
            <person name="Bhattarai S."/>
            <person name="Sasajima S."/>
            <person name="Aoto Y."/>
            <person name="Tuganbaev T."/>
            <person name="Yaginuma M."/>
            <person name="Ueda M."/>
            <person name="Okahashi N."/>
            <person name="Amafuji K."/>
            <person name="Kiridooshi Y."/>
            <person name="Sugita K."/>
            <person name="Strazar M."/>
            <person name="Skelly A."/>
            <person name="Suda W."/>
            <person name="Hattori M."/>
            <person name="Nakamoto N."/>
            <person name="Caballero S."/>
            <person name="Norman J."/>
            <person name="Olle B."/>
            <person name="Tanoue T."/>
            <person name="Arita M."/>
            <person name="Bucci V."/>
            <person name="Atarashi K."/>
            <person name="Xavier R."/>
            <person name="Honda K."/>
        </authorList>
    </citation>
    <scope>NUCLEOTIDE SEQUENCE [LARGE SCALE GENOMIC DNA]</scope>
    <source>
        <strain evidence="3">k34-0107-D12</strain>
    </source>
</reference>
<feature type="region of interest" description="Disordered" evidence="1">
    <location>
        <begin position="1"/>
        <end position="22"/>
    </location>
</feature>
<evidence type="ECO:0008006" key="4">
    <source>
        <dbReference type="Google" id="ProtNLM"/>
    </source>
</evidence>
<evidence type="ECO:0000313" key="3">
    <source>
        <dbReference type="Proteomes" id="UP001600941"/>
    </source>
</evidence>
<dbReference type="Gene3D" id="2.60.40.2080">
    <property type="match status" value="1"/>
</dbReference>
<proteinExistence type="predicted"/>
<gene>
    <name evidence="2" type="ORF">K340107D12_22940</name>
</gene>
<dbReference type="RefSeq" id="WP_054353858.1">
    <property type="nucleotide sequence ID" value="NZ_AP031413.1"/>
</dbReference>
<name>A0ABQ0BSF9_9FIRM</name>
<protein>
    <recommendedName>
        <fullName evidence="4">Ig-like domain-containing protein</fullName>
    </recommendedName>
</protein>
<dbReference type="SUPFAM" id="SSF141086">
    <property type="entry name" value="Agglutinin HPA-like"/>
    <property type="match status" value="1"/>
</dbReference>
<comment type="caution">
    <text evidence="2">The sequence shown here is derived from an EMBL/GenBank/DDBJ whole genome shotgun (WGS) entry which is preliminary data.</text>
</comment>
<keyword evidence="3" id="KW-1185">Reference proteome</keyword>
<dbReference type="InterPro" id="IPR037221">
    <property type="entry name" value="H-type_lectin_dom_sf"/>
</dbReference>
<dbReference type="Proteomes" id="UP001600941">
    <property type="component" value="Unassembled WGS sequence"/>
</dbReference>
<evidence type="ECO:0000313" key="2">
    <source>
        <dbReference type="EMBL" id="GAA6499478.1"/>
    </source>
</evidence>
<organism evidence="2 3">
    <name type="scientific">Blautia parvula</name>
    <dbReference type="NCBI Taxonomy" id="2877527"/>
    <lineage>
        <taxon>Bacteria</taxon>
        <taxon>Bacillati</taxon>
        <taxon>Bacillota</taxon>
        <taxon>Clostridia</taxon>
        <taxon>Lachnospirales</taxon>
        <taxon>Lachnospiraceae</taxon>
        <taxon>Blautia</taxon>
    </lineage>
</organism>
<evidence type="ECO:0000256" key="1">
    <source>
        <dbReference type="SAM" id="MobiDB-lite"/>
    </source>
</evidence>
<dbReference type="EMBL" id="BAABZQ010000001">
    <property type="protein sequence ID" value="GAA6499478.1"/>
    <property type="molecule type" value="Genomic_DNA"/>
</dbReference>
<sequence>MIQTGKIPITPKPNEPTSQHLTFPKKFKSAPVVMLTPSSAVPGTAIQGVSAVNVESSGCDVYITRNNNTETNIMWLAVGPK</sequence>
<accession>A0ABQ0BSF9</accession>